<protein>
    <submittedName>
        <fullName evidence="1">Uncharacterized protein</fullName>
    </submittedName>
</protein>
<dbReference type="EMBL" id="GBRH01218985">
    <property type="protein sequence ID" value="JAD78910.1"/>
    <property type="molecule type" value="Transcribed_RNA"/>
</dbReference>
<reference evidence="1" key="1">
    <citation type="submission" date="2014-09" db="EMBL/GenBank/DDBJ databases">
        <authorList>
            <person name="Magalhaes I.L.F."/>
            <person name="Oliveira U."/>
            <person name="Santos F.R."/>
            <person name="Vidigal T.H.D.A."/>
            <person name="Brescovit A.D."/>
            <person name="Santos A.J."/>
        </authorList>
    </citation>
    <scope>NUCLEOTIDE SEQUENCE</scope>
    <source>
        <tissue evidence="1">Shoot tissue taken approximately 20 cm above the soil surface</tissue>
    </source>
</reference>
<reference evidence="1" key="2">
    <citation type="journal article" date="2015" name="Data Brief">
        <title>Shoot transcriptome of the giant reed, Arundo donax.</title>
        <authorList>
            <person name="Barrero R.A."/>
            <person name="Guerrero F.D."/>
            <person name="Moolhuijzen P."/>
            <person name="Goolsby J.A."/>
            <person name="Tidwell J."/>
            <person name="Bellgard S.E."/>
            <person name="Bellgard M.I."/>
        </authorList>
    </citation>
    <scope>NUCLEOTIDE SEQUENCE</scope>
    <source>
        <tissue evidence="1">Shoot tissue taken approximately 20 cm above the soil surface</tissue>
    </source>
</reference>
<dbReference type="AlphaFoldDB" id="A0A0A9CZU1"/>
<evidence type="ECO:0000313" key="1">
    <source>
        <dbReference type="EMBL" id="JAD78910.1"/>
    </source>
</evidence>
<accession>A0A0A9CZU1</accession>
<sequence length="36" mass="4405">MIWVKRKNVENKYVKHIETTTSGRFLTFDIRHMEPV</sequence>
<name>A0A0A9CZU1_ARUDO</name>
<proteinExistence type="predicted"/>
<organism evidence="1">
    <name type="scientific">Arundo donax</name>
    <name type="common">Giant reed</name>
    <name type="synonym">Donax arundinaceus</name>
    <dbReference type="NCBI Taxonomy" id="35708"/>
    <lineage>
        <taxon>Eukaryota</taxon>
        <taxon>Viridiplantae</taxon>
        <taxon>Streptophyta</taxon>
        <taxon>Embryophyta</taxon>
        <taxon>Tracheophyta</taxon>
        <taxon>Spermatophyta</taxon>
        <taxon>Magnoliopsida</taxon>
        <taxon>Liliopsida</taxon>
        <taxon>Poales</taxon>
        <taxon>Poaceae</taxon>
        <taxon>PACMAD clade</taxon>
        <taxon>Arundinoideae</taxon>
        <taxon>Arundineae</taxon>
        <taxon>Arundo</taxon>
    </lineage>
</organism>